<proteinExistence type="predicted"/>
<keyword evidence="3" id="KW-1185">Reference proteome</keyword>
<organism evidence="2 3">
    <name type="scientific">Tetraparma gracilis</name>
    <dbReference type="NCBI Taxonomy" id="2962635"/>
    <lineage>
        <taxon>Eukaryota</taxon>
        <taxon>Sar</taxon>
        <taxon>Stramenopiles</taxon>
        <taxon>Ochrophyta</taxon>
        <taxon>Bolidophyceae</taxon>
        <taxon>Parmales</taxon>
        <taxon>Triparmaceae</taxon>
        <taxon>Tetraparma</taxon>
    </lineage>
</organism>
<sequence length="71" mass="7835">MSASARAMAAAPDAVEQLADEMDTCYPDLPELIAAEPTAAPQTQQQTQTQTQRQTQTQQTQTQQTQTQQQR</sequence>
<dbReference type="EMBL" id="BRYB01001523">
    <property type="protein sequence ID" value="GMI27688.1"/>
    <property type="molecule type" value="Genomic_DNA"/>
</dbReference>
<evidence type="ECO:0000256" key="1">
    <source>
        <dbReference type="SAM" id="MobiDB-lite"/>
    </source>
</evidence>
<reference evidence="2 3" key="1">
    <citation type="journal article" date="2023" name="Commun. Biol.">
        <title>Genome analysis of Parmales, the sister group of diatoms, reveals the evolutionary specialization of diatoms from phago-mixotrophs to photoautotrophs.</title>
        <authorList>
            <person name="Ban H."/>
            <person name="Sato S."/>
            <person name="Yoshikawa S."/>
            <person name="Yamada K."/>
            <person name="Nakamura Y."/>
            <person name="Ichinomiya M."/>
            <person name="Sato N."/>
            <person name="Blanc-Mathieu R."/>
            <person name="Endo H."/>
            <person name="Kuwata A."/>
            <person name="Ogata H."/>
        </authorList>
    </citation>
    <scope>NUCLEOTIDE SEQUENCE [LARGE SCALE GENOMIC DNA]</scope>
</reference>
<evidence type="ECO:0000313" key="3">
    <source>
        <dbReference type="Proteomes" id="UP001165060"/>
    </source>
</evidence>
<feature type="region of interest" description="Disordered" evidence="1">
    <location>
        <begin position="26"/>
        <end position="71"/>
    </location>
</feature>
<dbReference type="Proteomes" id="UP001165060">
    <property type="component" value="Unassembled WGS sequence"/>
</dbReference>
<evidence type="ECO:0000313" key="2">
    <source>
        <dbReference type="EMBL" id="GMI27688.1"/>
    </source>
</evidence>
<protein>
    <submittedName>
        <fullName evidence="2">Uncharacterized protein</fullName>
    </submittedName>
</protein>
<gene>
    <name evidence="2" type="ORF">TeGR_g5075</name>
</gene>
<feature type="compositionally biased region" description="Low complexity" evidence="1">
    <location>
        <begin position="42"/>
        <end position="71"/>
    </location>
</feature>
<comment type="caution">
    <text evidence="2">The sequence shown here is derived from an EMBL/GenBank/DDBJ whole genome shotgun (WGS) entry which is preliminary data.</text>
</comment>
<accession>A0ABQ6MJF7</accession>
<name>A0ABQ6MJF7_9STRA</name>